<dbReference type="InterPro" id="IPR011990">
    <property type="entry name" value="TPR-like_helical_dom_sf"/>
</dbReference>
<proteinExistence type="predicted"/>
<protein>
    <recommendedName>
        <fullName evidence="7">Anaphase-promoting complex subunit 5</fullName>
    </recommendedName>
</protein>
<name>A0A811LLQ5_9BILA</name>
<evidence type="ECO:0000256" key="3">
    <source>
        <dbReference type="ARBA" id="ARBA00022786"/>
    </source>
</evidence>
<evidence type="ECO:0000256" key="1">
    <source>
        <dbReference type="ARBA" id="ARBA00022618"/>
    </source>
</evidence>
<evidence type="ECO:0008006" key="7">
    <source>
        <dbReference type="Google" id="ProtNLM"/>
    </source>
</evidence>
<dbReference type="Proteomes" id="UP000614601">
    <property type="component" value="Unassembled WGS sequence"/>
</dbReference>
<dbReference type="PANTHER" id="PTHR12830">
    <property type="entry name" value="ANAPHASE-PROMOTING COMPLEX SUBUNIT 5"/>
    <property type="match status" value="1"/>
</dbReference>
<dbReference type="Proteomes" id="UP000783686">
    <property type="component" value="Unassembled WGS sequence"/>
</dbReference>
<evidence type="ECO:0000313" key="5">
    <source>
        <dbReference type="EMBL" id="CAD5229196.1"/>
    </source>
</evidence>
<dbReference type="GO" id="GO:0045842">
    <property type="term" value="P:positive regulation of mitotic metaphase/anaphase transition"/>
    <property type="evidence" value="ECO:0007669"/>
    <property type="project" value="TreeGrafter"/>
</dbReference>
<comment type="caution">
    <text evidence="5">The sequence shown here is derived from an EMBL/GenBank/DDBJ whole genome shotgun (WGS) entry which is preliminary data.</text>
</comment>
<reference evidence="5" key="1">
    <citation type="submission" date="2020-09" db="EMBL/GenBank/DDBJ databases">
        <authorList>
            <person name="Kikuchi T."/>
        </authorList>
    </citation>
    <scope>NUCLEOTIDE SEQUENCE</scope>
    <source>
        <strain evidence="5">SH1</strain>
    </source>
</reference>
<evidence type="ECO:0000256" key="4">
    <source>
        <dbReference type="ARBA" id="ARBA00023306"/>
    </source>
</evidence>
<organism evidence="5 6">
    <name type="scientific">Bursaphelenchus okinawaensis</name>
    <dbReference type="NCBI Taxonomy" id="465554"/>
    <lineage>
        <taxon>Eukaryota</taxon>
        <taxon>Metazoa</taxon>
        <taxon>Ecdysozoa</taxon>
        <taxon>Nematoda</taxon>
        <taxon>Chromadorea</taxon>
        <taxon>Rhabditida</taxon>
        <taxon>Tylenchina</taxon>
        <taxon>Tylenchomorpha</taxon>
        <taxon>Aphelenchoidea</taxon>
        <taxon>Aphelenchoididae</taxon>
        <taxon>Bursaphelenchus</taxon>
    </lineage>
</organism>
<sequence>MVSLEEVYQQIRCIKSRPNELKSFEEIQKLIEKAKVDHSKDSLVYLLEAYNFIRIGCFEEALNSVASFFDYYENCLPKKSERRYERRYSTLKHGLVLVATLHRFFGSYLAGSALLTQASANAHDNHDVSEYRFCMLEERAYNLNAMQSSMNTAFKRNNDSIHYLDELNKRFLTRFHSDQMHLPTMGLEEAFKTFIAAGFAHKSPRFKAIAQHFRIGLVFINALHSARRCEDSEKVSKYLNVCLENEIASQWRVYSNDIEDGAMAIQSTLRLSSGCTALEEKLRFTRDEHASERVTEGELIMGVNAAYAYAYEGNFKQAIQILERMKLSFPSESNPMLAIHRQLAEQCILFDMEFFKGEFDNCEERLSLLYEYSKPEYTFRKCLLNCAFYNHDETELTKMLSLIHKSSDPHLKIRTRIALGNLKIVNGNFEDGLAHLERAAGSASKLNLTFFEAAAKRRMAYAYICRNDFQKAEALLKPLENQYEDEDVVCIEKFLYYATWLELYIHKARTQEITQDEKIDVIFNVMKAVKSVSRKGFTIIEAELYRKAAIFMSQTLDGKQRAISLANRRETTKIDLLNCFNYFVL</sequence>
<evidence type="ECO:0000256" key="2">
    <source>
        <dbReference type="ARBA" id="ARBA00022776"/>
    </source>
</evidence>
<dbReference type="EMBL" id="CAJFDH010000006">
    <property type="protein sequence ID" value="CAD5229196.1"/>
    <property type="molecule type" value="Genomic_DNA"/>
</dbReference>
<dbReference type="GO" id="GO:0051301">
    <property type="term" value="P:cell division"/>
    <property type="evidence" value="ECO:0007669"/>
    <property type="project" value="UniProtKB-KW"/>
</dbReference>
<dbReference type="SUPFAM" id="SSF48452">
    <property type="entry name" value="TPR-like"/>
    <property type="match status" value="1"/>
</dbReference>
<dbReference type="InterPro" id="IPR037679">
    <property type="entry name" value="Apc5"/>
</dbReference>
<keyword evidence="2" id="KW-0498">Mitosis</keyword>
<evidence type="ECO:0000313" key="6">
    <source>
        <dbReference type="Proteomes" id="UP000614601"/>
    </source>
</evidence>
<dbReference type="AlphaFoldDB" id="A0A811LLQ5"/>
<dbReference type="Gene3D" id="1.25.40.10">
    <property type="entry name" value="Tetratricopeptide repeat domain"/>
    <property type="match status" value="1"/>
</dbReference>
<dbReference type="PANTHER" id="PTHR12830:SF9">
    <property type="entry name" value="ANAPHASE-PROMOTING COMPLEX SUBUNIT 5"/>
    <property type="match status" value="1"/>
</dbReference>
<dbReference type="GO" id="GO:0005680">
    <property type="term" value="C:anaphase-promoting complex"/>
    <property type="evidence" value="ECO:0007669"/>
    <property type="project" value="InterPro"/>
</dbReference>
<dbReference type="GO" id="GO:0031145">
    <property type="term" value="P:anaphase-promoting complex-dependent catabolic process"/>
    <property type="evidence" value="ECO:0007669"/>
    <property type="project" value="TreeGrafter"/>
</dbReference>
<keyword evidence="1" id="KW-0132">Cell division</keyword>
<dbReference type="OrthoDB" id="5837035at2759"/>
<dbReference type="EMBL" id="CAJFCW020000006">
    <property type="protein sequence ID" value="CAG9125988.1"/>
    <property type="molecule type" value="Genomic_DNA"/>
</dbReference>
<dbReference type="GO" id="GO:0070979">
    <property type="term" value="P:protein K11-linked ubiquitination"/>
    <property type="evidence" value="ECO:0007669"/>
    <property type="project" value="TreeGrafter"/>
</dbReference>
<keyword evidence="4" id="KW-0131">Cell cycle</keyword>
<dbReference type="UniPathway" id="UPA00143"/>
<gene>
    <name evidence="5" type="ORF">BOKJ2_LOCUS13255</name>
</gene>
<keyword evidence="3" id="KW-0833">Ubl conjugation pathway</keyword>
<accession>A0A811LLQ5</accession>
<keyword evidence="6" id="KW-1185">Reference proteome</keyword>